<reference evidence="2" key="1">
    <citation type="submission" date="2020-04" db="EMBL/GenBank/DDBJ databases">
        <authorList>
            <person name="Chiriac C."/>
            <person name="Salcher M."/>
            <person name="Ghai R."/>
            <person name="Kavagutti S V."/>
        </authorList>
    </citation>
    <scope>NUCLEOTIDE SEQUENCE</scope>
</reference>
<name>A0A6J5N8J1_9CAUD</name>
<evidence type="ECO:0000256" key="1">
    <source>
        <dbReference type="SAM" id="MobiDB-lite"/>
    </source>
</evidence>
<proteinExistence type="predicted"/>
<dbReference type="EMBL" id="LR796612">
    <property type="protein sequence ID" value="CAB4154316.1"/>
    <property type="molecule type" value="Genomic_DNA"/>
</dbReference>
<sequence>MSHRKSSQNDWRKLANTPDYNDTFDDLYEEEIVRDSKQKKREQVRFGLKEDY</sequence>
<organism evidence="2">
    <name type="scientific">uncultured Caudovirales phage</name>
    <dbReference type="NCBI Taxonomy" id="2100421"/>
    <lineage>
        <taxon>Viruses</taxon>
        <taxon>Duplodnaviria</taxon>
        <taxon>Heunggongvirae</taxon>
        <taxon>Uroviricota</taxon>
        <taxon>Caudoviricetes</taxon>
        <taxon>Peduoviridae</taxon>
        <taxon>Maltschvirus</taxon>
        <taxon>Maltschvirus maltsch</taxon>
    </lineage>
</organism>
<gene>
    <name evidence="2" type="ORF">UFOVP629_48</name>
</gene>
<accession>A0A6J5N8J1</accession>
<protein>
    <submittedName>
        <fullName evidence="2">Uncharacterized protein</fullName>
    </submittedName>
</protein>
<evidence type="ECO:0000313" key="2">
    <source>
        <dbReference type="EMBL" id="CAB4154316.1"/>
    </source>
</evidence>
<feature type="region of interest" description="Disordered" evidence="1">
    <location>
        <begin position="1"/>
        <end position="22"/>
    </location>
</feature>